<evidence type="ECO:0000313" key="2">
    <source>
        <dbReference type="Proteomes" id="UP001596154"/>
    </source>
</evidence>
<accession>A0ABW0V2G5</accession>
<keyword evidence="2" id="KW-1185">Reference proteome</keyword>
<dbReference type="Proteomes" id="UP001596154">
    <property type="component" value="Unassembled WGS sequence"/>
</dbReference>
<dbReference type="PANTHER" id="PTHR38792:SF3">
    <property type="entry name" value="BNR_ASP-BOX REPEAT DOMAIN PROTEIN (AFU_ORTHOLOGUE AFUA_7G06430)-RELATED"/>
    <property type="match status" value="1"/>
</dbReference>
<gene>
    <name evidence="1" type="ORF">ACFPZJ_35960</name>
</gene>
<comment type="caution">
    <text evidence="1">The sequence shown here is derived from an EMBL/GenBank/DDBJ whole genome shotgun (WGS) entry which is preliminary data.</text>
</comment>
<dbReference type="RefSeq" id="WP_381030714.1">
    <property type="nucleotide sequence ID" value="NZ_JBHSNY010000016.1"/>
</dbReference>
<protein>
    <submittedName>
        <fullName evidence="1">Uncharacterized protein</fullName>
    </submittedName>
</protein>
<dbReference type="Gene3D" id="2.120.10.10">
    <property type="match status" value="1"/>
</dbReference>
<dbReference type="EMBL" id="JBHSNY010000016">
    <property type="protein sequence ID" value="MFC5639047.1"/>
    <property type="molecule type" value="Genomic_DNA"/>
</dbReference>
<name>A0ABW0V2G5_9ACTN</name>
<evidence type="ECO:0000313" key="1">
    <source>
        <dbReference type="EMBL" id="MFC5639047.1"/>
    </source>
</evidence>
<proteinExistence type="predicted"/>
<dbReference type="PANTHER" id="PTHR38792">
    <property type="entry name" value="BNR/ASP-BOX REPEAT DOMAIN PROTEIN (AFU_ORTHOLOGUE AFUA_7G06430)-RELATED"/>
    <property type="match status" value="1"/>
</dbReference>
<reference evidence="2" key="1">
    <citation type="journal article" date="2019" name="Int. J. Syst. Evol. Microbiol.">
        <title>The Global Catalogue of Microorganisms (GCM) 10K type strain sequencing project: providing services to taxonomists for standard genome sequencing and annotation.</title>
        <authorList>
            <consortium name="The Broad Institute Genomics Platform"/>
            <consortium name="The Broad Institute Genome Sequencing Center for Infectious Disease"/>
            <person name="Wu L."/>
            <person name="Ma J."/>
        </authorList>
    </citation>
    <scope>NUCLEOTIDE SEQUENCE [LARGE SCALE GENOMIC DNA]</scope>
    <source>
        <strain evidence="2">CGMCC 4.7248</strain>
    </source>
</reference>
<organism evidence="1 2">
    <name type="scientific">Streptomyces bullii</name>
    <dbReference type="NCBI Taxonomy" id="349910"/>
    <lineage>
        <taxon>Bacteria</taxon>
        <taxon>Bacillati</taxon>
        <taxon>Actinomycetota</taxon>
        <taxon>Actinomycetes</taxon>
        <taxon>Kitasatosporales</taxon>
        <taxon>Streptomycetaceae</taxon>
        <taxon>Streptomyces</taxon>
    </lineage>
</organism>
<sequence>MWEPFLLVDDNELIVCYSDQRDTNHGQKPVQRVSIDLRIWGPAVDGVSMPAYADRPGMPWSPRCPKAPSR</sequence>